<dbReference type="SUPFAM" id="SSF51735">
    <property type="entry name" value="NAD(P)-binding Rossmann-fold domains"/>
    <property type="match status" value="1"/>
</dbReference>
<protein>
    <recommendedName>
        <fullName evidence="4">Fatty acyl-CoA reductase</fullName>
        <ecNumber evidence="4">1.2.1.84</ecNumber>
    </recommendedName>
</protein>
<dbReference type="InterPro" id="IPR036291">
    <property type="entry name" value="NAD(P)-bd_dom_sf"/>
</dbReference>
<evidence type="ECO:0000256" key="1">
    <source>
        <dbReference type="ARBA" id="ARBA00005928"/>
    </source>
</evidence>
<comment type="similarity">
    <text evidence="1 4">Belongs to the fatty acyl-CoA reductase family.</text>
</comment>
<dbReference type="PANTHER" id="PTHR11011">
    <property type="entry name" value="MALE STERILITY PROTEIN 2-RELATED"/>
    <property type="match status" value="1"/>
</dbReference>
<feature type="transmembrane region" description="Helical" evidence="4">
    <location>
        <begin position="446"/>
        <end position="463"/>
    </location>
</feature>
<evidence type="ECO:0000256" key="2">
    <source>
        <dbReference type="ARBA" id="ARBA00022516"/>
    </source>
</evidence>
<dbReference type="GO" id="GO:0035336">
    <property type="term" value="P:long-chain fatty-acyl-CoA metabolic process"/>
    <property type="evidence" value="ECO:0007669"/>
    <property type="project" value="TreeGrafter"/>
</dbReference>
<evidence type="ECO:0000313" key="7">
    <source>
        <dbReference type="EMBL" id="KAH9643944.1"/>
    </source>
</evidence>
<dbReference type="Pfam" id="PF07993">
    <property type="entry name" value="NAD_binding_4"/>
    <property type="match status" value="1"/>
</dbReference>
<dbReference type="GO" id="GO:0080019">
    <property type="term" value="F:alcohol-forming very long-chain fatty acyl-CoA reductase activity"/>
    <property type="evidence" value="ECO:0007669"/>
    <property type="project" value="InterPro"/>
</dbReference>
<evidence type="ECO:0000256" key="4">
    <source>
        <dbReference type="RuleBase" id="RU363097"/>
    </source>
</evidence>
<sequence length="488" mass="55615">MDPAQEYVETMLSRHKKMDELTESGDSAVQKFYQDAVVSTKLSKVFVVLRPKKGKGVEERLSELLKEPVFDKLRKKQPEFAEKIIPVAGDVNIIFHLAATTRFDASIRESTLINIRGAKEALRLGKECKNLKSYVHVSTAYANATHSRINAQVREDFYPSPIDPDMMIELIDSVEESRLNDMTPREDDICHNLHSWYELKMTVSTSKGSVIGAMKEPTPGWIDMSAVYGITGAGLGAALGLMHTSMTNPNVNLGLIPVDYVNNAIIVAAWETAKQKSTKDSNPKVYTVISSTRSPRKWSDLYRLLQDITLWKYPSPMSIAYSLYIQTSSPFLYWVYSWLFHMIPAYIADGVCSALGRQRRFVKLFTKMTRLMLALSYFSLNDWHFADDNTEALYDNLSAADKEIFSFDIDRLNWTEFVASWGVGVRQYILKDGLVNTRYGIKRLKMLRALTYIGTIIYLFALYKTIQFSFYFLSFAVSSVLNYVNLQM</sequence>
<dbReference type="EC" id="1.2.1.84" evidence="4"/>
<dbReference type="PANTHER" id="PTHR11011:SF60">
    <property type="entry name" value="FATTY ACYL-COA REDUCTASE-RELATED"/>
    <property type="match status" value="1"/>
</dbReference>
<accession>A0A922MWA3</accession>
<feature type="domain" description="Thioester reductase (TE)" evidence="6">
    <location>
        <begin position="91"/>
        <end position="265"/>
    </location>
</feature>
<keyword evidence="4" id="KW-0472">Membrane</keyword>
<dbReference type="EMBL" id="JACEFF010000106">
    <property type="protein sequence ID" value="KAH9643944.1"/>
    <property type="molecule type" value="Genomic_DNA"/>
</dbReference>
<keyword evidence="4" id="KW-0560">Oxidoreductase</keyword>
<evidence type="ECO:0000313" key="8">
    <source>
        <dbReference type="Proteomes" id="UP000814243"/>
    </source>
</evidence>
<dbReference type="AlphaFoldDB" id="A0A922MWA3"/>
<dbReference type="Pfam" id="PF03015">
    <property type="entry name" value="Sterile"/>
    <property type="match status" value="1"/>
</dbReference>
<evidence type="ECO:0000256" key="3">
    <source>
        <dbReference type="ARBA" id="ARBA00023098"/>
    </source>
</evidence>
<dbReference type="GO" id="GO:0005777">
    <property type="term" value="C:peroxisome"/>
    <property type="evidence" value="ECO:0007669"/>
    <property type="project" value="TreeGrafter"/>
</dbReference>
<organism evidence="7 8">
    <name type="scientific">Spodoptera exigua</name>
    <name type="common">Beet armyworm</name>
    <name type="synonym">Noctua fulgens</name>
    <dbReference type="NCBI Taxonomy" id="7107"/>
    <lineage>
        <taxon>Eukaryota</taxon>
        <taxon>Metazoa</taxon>
        <taxon>Ecdysozoa</taxon>
        <taxon>Arthropoda</taxon>
        <taxon>Hexapoda</taxon>
        <taxon>Insecta</taxon>
        <taxon>Pterygota</taxon>
        <taxon>Neoptera</taxon>
        <taxon>Endopterygota</taxon>
        <taxon>Lepidoptera</taxon>
        <taxon>Glossata</taxon>
        <taxon>Ditrysia</taxon>
        <taxon>Noctuoidea</taxon>
        <taxon>Noctuidae</taxon>
        <taxon>Amphipyrinae</taxon>
        <taxon>Spodoptera</taxon>
    </lineage>
</organism>
<keyword evidence="2 4" id="KW-0444">Lipid biosynthesis</keyword>
<name>A0A922MWA3_SPOEX</name>
<dbReference type="Gene3D" id="3.40.50.720">
    <property type="entry name" value="NAD(P)-binding Rossmann-like Domain"/>
    <property type="match status" value="1"/>
</dbReference>
<dbReference type="InterPro" id="IPR013120">
    <property type="entry name" value="FAR_NAD-bd"/>
</dbReference>
<keyword evidence="4" id="KW-0521">NADP</keyword>
<keyword evidence="4" id="KW-0812">Transmembrane</keyword>
<dbReference type="CDD" id="cd09071">
    <property type="entry name" value="FAR_C"/>
    <property type="match status" value="1"/>
</dbReference>
<dbReference type="GO" id="GO:0102965">
    <property type="term" value="F:alcohol-forming long-chain fatty acyl-CoA reductase activity"/>
    <property type="evidence" value="ECO:0007669"/>
    <property type="project" value="UniProtKB-EC"/>
</dbReference>
<evidence type="ECO:0000259" key="6">
    <source>
        <dbReference type="Pfam" id="PF07993"/>
    </source>
</evidence>
<dbReference type="InterPro" id="IPR033640">
    <property type="entry name" value="FAR_C"/>
</dbReference>
<keyword evidence="4" id="KW-1133">Transmembrane helix</keyword>
<dbReference type="InterPro" id="IPR026055">
    <property type="entry name" value="FAR"/>
</dbReference>
<proteinExistence type="inferred from homology"/>
<keyword evidence="3 4" id="KW-0443">Lipid metabolism</keyword>
<gene>
    <name evidence="7" type="ORF">HF086_016494</name>
</gene>
<comment type="function">
    <text evidence="4">Catalyzes the reduction of fatty acyl-CoA to fatty alcohols.</text>
</comment>
<feature type="domain" description="Fatty acyl-CoA reductase C-terminal" evidence="5">
    <location>
        <begin position="340"/>
        <end position="432"/>
    </location>
</feature>
<evidence type="ECO:0000259" key="5">
    <source>
        <dbReference type="Pfam" id="PF03015"/>
    </source>
</evidence>
<dbReference type="Proteomes" id="UP000814243">
    <property type="component" value="Unassembled WGS sequence"/>
</dbReference>
<reference evidence="7" key="1">
    <citation type="journal article" date="2021" name="G3 (Bethesda)">
        <title>Genome and transcriptome analysis of the beet armyworm Spodoptera exigua reveals targets for pest control. .</title>
        <authorList>
            <person name="Simon S."/>
            <person name="Breeschoten T."/>
            <person name="Jansen H.J."/>
            <person name="Dirks R.P."/>
            <person name="Schranz M.E."/>
            <person name="Ros V.I.D."/>
        </authorList>
    </citation>
    <scope>NUCLEOTIDE SEQUENCE</scope>
    <source>
        <strain evidence="7">TB_SE_WUR_2020</strain>
    </source>
</reference>
<comment type="caution">
    <text evidence="7">The sequence shown here is derived from an EMBL/GenBank/DDBJ whole genome shotgun (WGS) entry which is preliminary data.</text>
</comment>
<feature type="transmembrane region" description="Helical" evidence="4">
    <location>
        <begin position="331"/>
        <end position="355"/>
    </location>
</feature>
<comment type="catalytic activity">
    <reaction evidence="4">
        <text>a long-chain fatty acyl-CoA + 2 NADPH + 2 H(+) = a long-chain primary fatty alcohol + 2 NADP(+) + CoA</text>
        <dbReference type="Rhea" id="RHEA:52716"/>
        <dbReference type="ChEBI" id="CHEBI:15378"/>
        <dbReference type="ChEBI" id="CHEBI:57287"/>
        <dbReference type="ChEBI" id="CHEBI:57783"/>
        <dbReference type="ChEBI" id="CHEBI:58349"/>
        <dbReference type="ChEBI" id="CHEBI:77396"/>
        <dbReference type="ChEBI" id="CHEBI:83139"/>
        <dbReference type="EC" id="1.2.1.84"/>
    </reaction>
</comment>